<protein>
    <submittedName>
        <fullName evidence="4">Glycoside hydrolase family 13 protein</fullName>
    </submittedName>
</protein>
<keyword evidence="5" id="KW-1185">Reference proteome</keyword>
<dbReference type="SUPFAM" id="SSF51445">
    <property type="entry name" value="(Trans)glycosidases"/>
    <property type="match status" value="1"/>
</dbReference>
<evidence type="ECO:0000256" key="1">
    <source>
        <dbReference type="ARBA" id="ARBA00022801"/>
    </source>
</evidence>
<dbReference type="GO" id="GO:0016798">
    <property type="term" value="F:hydrolase activity, acting on glycosyl bonds"/>
    <property type="evidence" value="ECO:0007669"/>
    <property type="project" value="UniProtKB-KW"/>
</dbReference>
<comment type="caution">
    <text evidence="4">The sequence shown here is derived from an EMBL/GenBank/DDBJ whole genome shotgun (WGS) entry which is preliminary data.</text>
</comment>
<dbReference type="InterPro" id="IPR045857">
    <property type="entry name" value="O16G_dom_2"/>
</dbReference>
<dbReference type="Proteomes" id="UP000610760">
    <property type="component" value="Unassembled WGS sequence"/>
</dbReference>
<proteinExistence type="predicted"/>
<dbReference type="EMBL" id="JACRSV010000004">
    <property type="protein sequence ID" value="MBC8560647.1"/>
    <property type="molecule type" value="Genomic_DNA"/>
</dbReference>
<dbReference type="PANTHER" id="PTHR10357:SF210">
    <property type="entry name" value="MALTODEXTRIN GLUCOSIDASE"/>
    <property type="match status" value="1"/>
</dbReference>
<evidence type="ECO:0000259" key="3">
    <source>
        <dbReference type="SMART" id="SM00642"/>
    </source>
</evidence>
<feature type="domain" description="Glycosyl hydrolase family 13 catalytic" evidence="3">
    <location>
        <begin position="137"/>
        <end position="538"/>
    </location>
</feature>
<keyword evidence="2" id="KW-0326">Glycosidase</keyword>
<dbReference type="GO" id="GO:0005975">
    <property type="term" value="P:carbohydrate metabolic process"/>
    <property type="evidence" value="ECO:0007669"/>
    <property type="project" value="InterPro"/>
</dbReference>
<evidence type="ECO:0000313" key="5">
    <source>
        <dbReference type="Proteomes" id="UP000610760"/>
    </source>
</evidence>
<dbReference type="Pfam" id="PF00128">
    <property type="entry name" value="Alpha-amylase"/>
    <property type="match status" value="1"/>
</dbReference>
<dbReference type="Gene3D" id="3.90.400.10">
    <property type="entry name" value="Oligo-1,6-glucosidase, Domain 2"/>
    <property type="match status" value="1"/>
</dbReference>
<reference evidence="4" key="1">
    <citation type="submission" date="2020-08" db="EMBL/GenBank/DDBJ databases">
        <title>Genome public.</title>
        <authorList>
            <person name="Liu C."/>
            <person name="Sun Q."/>
        </authorList>
    </citation>
    <scope>NUCLEOTIDE SEQUENCE</scope>
    <source>
        <strain evidence="4">NSJ-33</strain>
    </source>
</reference>
<dbReference type="InterPro" id="IPR017853">
    <property type="entry name" value="GH"/>
</dbReference>
<dbReference type="CDD" id="cd11338">
    <property type="entry name" value="AmyAc_CMD"/>
    <property type="match status" value="1"/>
</dbReference>
<dbReference type="PANTHER" id="PTHR10357">
    <property type="entry name" value="ALPHA-AMYLASE FAMILY MEMBER"/>
    <property type="match status" value="1"/>
</dbReference>
<organism evidence="4 5">
    <name type="scientific">Fumia xinanensis</name>
    <dbReference type="NCBI Taxonomy" id="2763659"/>
    <lineage>
        <taxon>Bacteria</taxon>
        <taxon>Bacillati</taxon>
        <taxon>Bacillota</taxon>
        <taxon>Clostridia</taxon>
        <taxon>Eubacteriales</taxon>
        <taxon>Oscillospiraceae</taxon>
        <taxon>Fumia</taxon>
    </lineage>
</organism>
<dbReference type="AlphaFoldDB" id="A0A926E5I7"/>
<dbReference type="Gene3D" id="3.20.20.80">
    <property type="entry name" value="Glycosidases"/>
    <property type="match status" value="1"/>
</dbReference>
<dbReference type="InterPro" id="IPR006047">
    <property type="entry name" value="GH13_cat_dom"/>
</dbReference>
<dbReference type="SMART" id="SM00642">
    <property type="entry name" value="Aamy"/>
    <property type="match status" value="1"/>
</dbReference>
<evidence type="ECO:0000313" key="4">
    <source>
        <dbReference type="EMBL" id="MBC8560647.1"/>
    </source>
</evidence>
<gene>
    <name evidence="4" type="ORF">H8710_11290</name>
</gene>
<accession>A0A926E5I7</accession>
<evidence type="ECO:0000256" key="2">
    <source>
        <dbReference type="ARBA" id="ARBA00023295"/>
    </source>
</evidence>
<name>A0A926E5I7_9FIRM</name>
<keyword evidence="1 4" id="KW-0378">Hydrolase</keyword>
<dbReference type="RefSeq" id="WP_249295784.1">
    <property type="nucleotide sequence ID" value="NZ_JACRSV010000004.1"/>
</dbReference>
<sequence length="615" mass="70141">MQPAIYYDSWNPYCKAPFGAVREHEEITLRLTVDTSLRPKGVALILRKDGEDVGSRLLFVQNVAGNHSITYRITFSVEDAGLYFYRFEIETGNGVLFVGRGEKACATVGDFLPEWQLTVYQRDFYTPFWPENGVMYQIFPDRFRKSGNDPLPQAKNKRIIHEDWYERPLFTQDDPKYEATDFYGGNLSGIVEKLPYIRSLGTTVLYLNPIFEAAANHRYNTGDYLQIDPYLGTEEDFKLLCQEAEKLGISIILDGVFSHTGSDSIYFNKEGHYDSEGAFGSPESPYYSWYQFSEDRTRYESWWGFPTLPNVDETDPNYLEFICGKDGVLAHWMKAGVRGWRLDVADELPDTFLETLRRRVKAENRDAYIVGEVWEDASNKSSYGHRRPYLMGGQLDSVMNYPWRSAVLNFMRDGNADVFYEAVMGILDHYPQPAVCTLMNSLSTHDTVRAITCLGVEHPVPSDQQGTYQLSSQEYQRGKKLFQTAALLQYTLPGFPCLYYGDEAGLSGFADPWNRRCYPWEREDTELIDYFRRLGAVREEFAVAFQGEFRFVAAMDGLVAFVREGKVLTAVNRGTQDGFVALKGKQVLAKIGNCSLEENGIRIGPDSGAVIEIKF</sequence>